<sequence>MAMKPVCLLMTALLLGGCSVLPYDDDFGCKLKNNYGKCIDSFDAYEEAVTGADKGKAIGDEGVVEGKEGEAAANTNNAEASTAPSSNTAEYENYRGRVYKQLSAMIDEPETPMVKPPKTVRTLILSYSPSTDRRVAYMPRYVYSMLEDASFVMTDYRLRRPDDQLPALLMGGQ</sequence>
<proteinExistence type="predicted"/>
<organism evidence="2 3">
    <name type="scientific">Aeromonas caviae</name>
    <name type="common">Aeromonas punctata</name>
    <dbReference type="NCBI Taxonomy" id="648"/>
    <lineage>
        <taxon>Bacteria</taxon>
        <taxon>Pseudomonadati</taxon>
        <taxon>Pseudomonadota</taxon>
        <taxon>Gammaproteobacteria</taxon>
        <taxon>Aeromonadales</taxon>
        <taxon>Aeromonadaceae</taxon>
        <taxon>Aeromonas</taxon>
    </lineage>
</organism>
<dbReference type="PROSITE" id="PS51257">
    <property type="entry name" value="PROKAR_LIPOPROTEIN"/>
    <property type="match status" value="1"/>
</dbReference>
<gene>
    <name evidence="2" type="ORF">C1C91_23460</name>
</gene>
<geneLocation type="plasmid" evidence="3">
    <name>paeca2</name>
</geneLocation>
<reference evidence="2 3" key="1">
    <citation type="submission" date="2019-04" db="EMBL/GenBank/DDBJ databases">
        <title>Novel transposon Tn6433 variants accelerate the dissemination of tet(E) in Aeromonas under oxytetracycline stresses.</title>
        <authorList>
            <person name="Shi Y."/>
            <person name="Tian Z."/>
            <person name="Zhang Y."/>
            <person name="Zhang H."/>
            <person name="Yang M."/>
        </authorList>
    </citation>
    <scope>NUCLEOTIDE SEQUENCE [LARGE SCALE GENOMIC DNA]</scope>
    <source>
        <strain evidence="2 3">T25-39</strain>
        <plasmid evidence="3">paeca2</plasmid>
    </source>
</reference>
<keyword evidence="2" id="KW-0449">Lipoprotein</keyword>
<evidence type="ECO:0000313" key="3">
    <source>
        <dbReference type="Proteomes" id="UP000266778"/>
    </source>
</evidence>
<dbReference type="EMBL" id="CP039628">
    <property type="protein sequence ID" value="QLI60544.1"/>
    <property type="molecule type" value="Genomic_DNA"/>
</dbReference>
<feature type="signal peptide" evidence="1">
    <location>
        <begin position="1"/>
        <end position="22"/>
    </location>
</feature>
<keyword evidence="1" id="KW-0732">Signal</keyword>
<name>A0A7D5UKS7_AERCA</name>
<dbReference type="AlphaFoldDB" id="A0A7D5UKS7"/>
<protein>
    <submittedName>
        <fullName evidence="2">TraV family lipoprotein</fullName>
    </submittedName>
</protein>
<feature type="chain" id="PRO_5031310164" evidence="1">
    <location>
        <begin position="23"/>
        <end position="173"/>
    </location>
</feature>
<dbReference type="Pfam" id="PF09676">
    <property type="entry name" value="TraV"/>
    <property type="match status" value="1"/>
</dbReference>
<dbReference type="Proteomes" id="UP000266778">
    <property type="component" value="Plasmid pAeca2"/>
</dbReference>
<evidence type="ECO:0000256" key="1">
    <source>
        <dbReference type="SAM" id="SignalP"/>
    </source>
</evidence>
<evidence type="ECO:0000313" key="2">
    <source>
        <dbReference type="EMBL" id="QLI60544.1"/>
    </source>
</evidence>
<dbReference type="InterPro" id="IPR014118">
    <property type="entry name" value="T4SS_TraV"/>
</dbReference>
<accession>A0A7D5UKS7</accession>
<keyword evidence="2" id="KW-0614">Plasmid</keyword>